<dbReference type="GO" id="GO:0003700">
    <property type="term" value="F:DNA-binding transcription factor activity"/>
    <property type="evidence" value="ECO:0007669"/>
    <property type="project" value="InterPro"/>
</dbReference>
<dbReference type="InterPro" id="IPR005119">
    <property type="entry name" value="LysR_subst-bd"/>
</dbReference>
<evidence type="ECO:0000313" key="6">
    <source>
        <dbReference type="EMBL" id="SAL33215.1"/>
    </source>
</evidence>
<protein>
    <submittedName>
        <fullName evidence="6">LysR family transcriptional regulator</fullName>
    </submittedName>
</protein>
<evidence type="ECO:0000256" key="4">
    <source>
        <dbReference type="ARBA" id="ARBA00023163"/>
    </source>
</evidence>
<dbReference type="Gene3D" id="1.10.10.10">
    <property type="entry name" value="Winged helix-like DNA-binding domain superfamily/Winged helix DNA-binding domain"/>
    <property type="match status" value="1"/>
</dbReference>
<dbReference type="PROSITE" id="PS50931">
    <property type="entry name" value="HTH_LYSR"/>
    <property type="match status" value="1"/>
</dbReference>
<reference evidence="6 7" key="1">
    <citation type="submission" date="2016-01" db="EMBL/GenBank/DDBJ databases">
        <authorList>
            <person name="Oliw E.H."/>
        </authorList>
    </citation>
    <scope>NUCLEOTIDE SEQUENCE [LARGE SCALE GENOMIC DNA]</scope>
    <source>
        <strain evidence="6">LMG 27134</strain>
    </source>
</reference>
<gene>
    <name evidence="6" type="ORF">AWB69_02945</name>
</gene>
<name>A0A158GM76_9BURK</name>
<proteinExistence type="inferred from homology"/>
<keyword evidence="4" id="KW-0804">Transcription</keyword>
<evidence type="ECO:0000259" key="5">
    <source>
        <dbReference type="PROSITE" id="PS50931"/>
    </source>
</evidence>
<evidence type="ECO:0000313" key="7">
    <source>
        <dbReference type="Proteomes" id="UP000054683"/>
    </source>
</evidence>
<keyword evidence="2" id="KW-0805">Transcription regulation</keyword>
<dbReference type="PANTHER" id="PTHR30537">
    <property type="entry name" value="HTH-TYPE TRANSCRIPTIONAL REGULATOR"/>
    <property type="match status" value="1"/>
</dbReference>
<dbReference type="CDD" id="cd08422">
    <property type="entry name" value="PBP2_CrgA_like"/>
    <property type="match status" value="1"/>
</dbReference>
<dbReference type="Gene3D" id="3.40.190.290">
    <property type="match status" value="1"/>
</dbReference>
<dbReference type="InterPro" id="IPR036388">
    <property type="entry name" value="WH-like_DNA-bd_sf"/>
</dbReference>
<evidence type="ECO:0000256" key="3">
    <source>
        <dbReference type="ARBA" id="ARBA00023125"/>
    </source>
</evidence>
<dbReference type="Pfam" id="PF00126">
    <property type="entry name" value="HTH_1"/>
    <property type="match status" value="1"/>
</dbReference>
<evidence type="ECO:0000256" key="2">
    <source>
        <dbReference type="ARBA" id="ARBA00023015"/>
    </source>
</evidence>
<dbReference type="Pfam" id="PF03466">
    <property type="entry name" value="LysR_substrate"/>
    <property type="match status" value="1"/>
</dbReference>
<dbReference type="OrthoDB" id="9786526at2"/>
<dbReference type="SUPFAM" id="SSF46785">
    <property type="entry name" value="Winged helix' DNA-binding domain"/>
    <property type="match status" value="1"/>
</dbReference>
<feature type="domain" description="HTH lysR-type" evidence="5">
    <location>
        <begin position="1"/>
        <end position="59"/>
    </location>
</feature>
<keyword evidence="3" id="KW-0238">DNA-binding</keyword>
<dbReference type="InterPro" id="IPR000847">
    <property type="entry name" value="LysR_HTH_N"/>
</dbReference>
<organism evidence="6 7">
    <name type="scientific">Caballeronia udeis</name>
    <dbReference type="NCBI Taxonomy" id="1232866"/>
    <lineage>
        <taxon>Bacteria</taxon>
        <taxon>Pseudomonadati</taxon>
        <taxon>Pseudomonadota</taxon>
        <taxon>Betaproteobacteria</taxon>
        <taxon>Burkholderiales</taxon>
        <taxon>Burkholderiaceae</taxon>
        <taxon>Caballeronia</taxon>
    </lineage>
</organism>
<dbReference type="PRINTS" id="PR00039">
    <property type="entry name" value="HTHLYSR"/>
</dbReference>
<dbReference type="Proteomes" id="UP000054683">
    <property type="component" value="Unassembled WGS sequence"/>
</dbReference>
<dbReference type="EMBL" id="FCOK02000017">
    <property type="protein sequence ID" value="SAL33215.1"/>
    <property type="molecule type" value="Genomic_DNA"/>
</dbReference>
<dbReference type="SUPFAM" id="SSF53850">
    <property type="entry name" value="Periplasmic binding protein-like II"/>
    <property type="match status" value="1"/>
</dbReference>
<evidence type="ECO:0000256" key="1">
    <source>
        <dbReference type="ARBA" id="ARBA00009437"/>
    </source>
</evidence>
<accession>A0A158GM76</accession>
<dbReference type="GO" id="GO:0003677">
    <property type="term" value="F:DNA binding"/>
    <property type="evidence" value="ECO:0007669"/>
    <property type="project" value="UniProtKB-KW"/>
</dbReference>
<comment type="similarity">
    <text evidence="1">Belongs to the LysR transcriptional regulatory family.</text>
</comment>
<dbReference type="AlphaFoldDB" id="A0A158GM76"/>
<sequence>MDRLTAMETFVCVVESGSFSAAARLLNVGQPAVSKSIAQLEERLAVRLLLRSTRGLTPTEAGHAFYERAKRAIEEADEAEVAARGSAGALSGRLRISAGVTFARIHILPRLQTFLDQHPELNIDIVLDDENIDLLERGIDVALRMGVLGDSNMTARKVTHGRRCVVGTPAWFAKAGEPRVPADLLSHQAIVYEQGGGGSVWSFRQGNSETAIVVTGRVRVNAAEGVRAAVLADMGVAIASEWMFTPELASGAVKRVLTDWELPGIDLWAVFPSGRMVSAKARAFVAWIGEMFGPQIEALPIEAPPSTNNV</sequence>
<dbReference type="InterPro" id="IPR036390">
    <property type="entry name" value="WH_DNA-bd_sf"/>
</dbReference>
<dbReference type="RefSeq" id="WP_062085699.1">
    <property type="nucleotide sequence ID" value="NZ_FCOK02000017.1"/>
</dbReference>
<dbReference type="FunFam" id="1.10.10.10:FF:000001">
    <property type="entry name" value="LysR family transcriptional regulator"/>
    <property type="match status" value="1"/>
</dbReference>
<dbReference type="PANTHER" id="PTHR30537:SF80">
    <property type="entry name" value="TRANSCRIPTIONAL REGULATOR"/>
    <property type="match status" value="1"/>
</dbReference>
<dbReference type="InterPro" id="IPR058163">
    <property type="entry name" value="LysR-type_TF_proteobact-type"/>
</dbReference>